<name>A0A2B4RZH2_STYPI</name>
<dbReference type="STRING" id="50429.A0A2B4RZH2"/>
<dbReference type="Pfam" id="PF00160">
    <property type="entry name" value="Pro_isomerase"/>
    <property type="match status" value="1"/>
</dbReference>
<organism evidence="4 5">
    <name type="scientific">Stylophora pistillata</name>
    <name type="common">Smooth cauliflower coral</name>
    <dbReference type="NCBI Taxonomy" id="50429"/>
    <lineage>
        <taxon>Eukaryota</taxon>
        <taxon>Metazoa</taxon>
        <taxon>Cnidaria</taxon>
        <taxon>Anthozoa</taxon>
        <taxon>Hexacorallia</taxon>
        <taxon>Scleractinia</taxon>
        <taxon>Astrocoeniina</taxon>
        <taxon>Pocilloporidae</taxon>
        <taxon>Stylophora</taxon>
    </lineage>
</organism>
<proteinExistence type="predicted"/>
<gene>
    <name evidence="4" type="primary">cyp3</name>
    <name evidence="4" type="ORF">AWC38_SpisGene13799</name>
</gene>
<evidence type="ECO:0000256" key="1">
    <source>
        <dbReference type="SAM" id="Coils"/>
    </source>
</evidence>
<feature type="coiled-coil region" evidence="1">
    <location>
        <begin position="400"/>
        <end position="427"/>
    </location>
</feature>
<evidence type="ECO:0000313" key="4">
    <source>
        <dbReference type="EMBL" id="PFX21718.1"/>
    </source>
</evidence>
<evidence type="ECO:0000313" key="5">
    <source>
        <dbReference type="Proteomes" id="UP000225706"/>
    </source>
</evidence>
<dbReference type="SUPFAM" id="SSF50891">
    <property type="entry name" value="Cyclophilin-like"/>
    <property type="match status" value="1"/>
</dbReference>
<dbReference type="InterPro" id="IPR029000">
    <property type="entry name" value="Cyclophilin-like_dom_sf"/>
</dbReference>
<dbReference type="Gene3D" id="2.40.100.10">
    <property type="entry name" value="Cyclophilin-like"/>
    <property type="match status" value="1"/>
</dbReference>
<feature type="region of interest" description="Disordered" evidence="2">
    <location>
        <begin position="130"/>
        <end position="169"/>
    </location>
</feature>
<feature type="domain" description="PPIase cyclophilin-type" evidence="3">
    <location>
        <begin position="388"/>
        <end position="541"/>
    </location>
</feature>
<dbReference type="GO" id="GO:0003755">
    <property type="term" value="F:peptidyl-prolyl cis-trans isomerase activity"/>
    <property type="evidence" value="ECO:0007669"/>
    <property type="project" value="InterPro"/>
</dbReference>
<dbReference type="PROSITE" id="PS50072">
    <property type="entry name" value="CSA_PPIASE_2"/>
    <property type="match status" value="1"/>
</dbReference>
<dbReference type="PANTHER" id="PTHR37508:SF1">
    <property type="entry name" value="TRANSMEMBRANE PROTEIN"/>
    <property type="match status" value="1"/>
</dbReference>
<dbReference type="PRINTS" id="PR00153">
    <property type="entry name" value="CSAPPISMRASE"/>
</dbReference>
<sequence>MALVPKTEVKIDGETFDLVTLPNPKSLMVQQAKQNLLGSLDLASLVDDLGKLGNFIRVAYNGGAGSTEIQIKVQKVGYKITNLADQSAVTVHNFKRATKDVLQELQGTYQYLLDGLEEMALETLSLLTDAESKGHSGGEEESSSERKEEFERQKQKAQELQKSAREAEQKANALFNKAQEREDKALDKQGSLFTKLADGLTSMVGAAKAGLGGDFGKAMEQLEKVGDESGYKQAMKMANEEKMKHLDDMQKQRDMRRDAILQCIEFTERIKSCQDDDALADAAIEALHSSIGALKSLSAIMMNAALFWRQMQSHCESLAKGDMQQTVERVMKYPEEKRLKVWTSTAFKTKAVQYYSKWVALDDVCEVYMLQIKETRQDLYSYLTENPTIEEAKKNVRKLADMFAADLKAAQDKLAEKEKKALQERKSLKDSKLSGNYYLNQGASINQTPTPTPTTELVIERPAFEDEITRDLKHTGAGILSMANSGPNTNGSQFFVTLAPTQWLDGKHTVFGRISNGISVVKRIGLVETDPGDRVKLAVSVCGKLEL</sequence>
<protein>
    <submittedName>
        <fullName evidence="4">Peptidyl-prolyl cis-trans isomerase-like 1</fullName>
    </submittedName>
</protein>
<dbReference type="AlphaFoldDB" id="A0A2B4RZH2"/>
<reference evidence="5" key="1">
    <citation type="journal article" date="2017" name="bioRxiv">
        <title>Comparative analysis of the genomes of Stylophora pistillata and Acropora digitifera provides evidence for extensive differences between species of corals.</title>
        <authorList>
            <person name="Voolstra C.R."/>
            <person name="Li Y."/>
            <person name="Liew Y.J."/>
            <person name="Baumgarten S."/>
            <person name="Zoccola D."/>
            <person name="Flot J.-F."/>
            <person name="Tambutte S."/>
            <person name="Allemand D."/>
            <person name="Aranda M."/>
        </authorList>
    </citation>
    <scope>NUCLEOTIDE SEQUENCE [LARGE SCALE GENOMIC DNA]</scope>
</reference>
<accession>A0A2B4RZH2</accession>
<evidence type="ECO:0000256" key="2">
    <source>
        <dbReference type="SAM" id="MobiDB-lite"/>
    </source>
</evidence>
<keyword evidence="5" id="KW-1185">Reference proteome</keyword>
<dbReference type="OrthoDB" id="5916692at2759"/>
<dbReference type="PANTHER" id="PTHR37508">
    <property type="entry name" value="TRANSMEMBRANE PROTEIN"/>
    <property type="match status" value="1"/>
</dbReference>
<evidence type="ECO:0000259" key="3">
    <source>
        <dbReference type="PROSITE" id="PS50072"/>
    </source>
</evidence>
<keyword evidence="1" id="KW-0175">Coiled coil</keyword>
<dbReference type="InterPro" id="IPR002130">
    <property type="entry name" value="Cyclophilin-type_PPIase_dom"/>
</dbReference>
<dbReference type="EMBL" id="LSMT01000266">
    <property type="protein sequence ID" value="PFX21718.1"/>
    <property type="molecule type" value="Genomic_DNA"/>
</dbReference>
<comment type="caution">
    <text evidence="4">The sequence shown here is derived from an EMBL/GenBank/DDBJ whole genome shotgun (WGS) entry which is preliminary data.</text>
</comment>
<keyword evidence="4" id="KW-0413">Isomerase</keyword>
<dbReference type="Proteomes" id="UP000225706">
    <property type="component" value="Unassembled WGS sequence"/>
</dbReference>